<keyword evidence="1" id="KW-1133">Transmembrane helix</keyword>
<gene>
    <name evidence="2" type="ORF">DB43_EK00030</name>
</gene>
<name>A0A0C1EDQ6_9BACT</name>
<dbReference type="RefSeq" id="WP_237753878.1">
    <property type="nucleotide sequence ID" value="NZ_JSAM01000030.1"/>
</dbReference>
<evidence type="ECO:0000313" key="2">
    <source>
        <dbReference type="EMBL" id="KIA78228.1"/>
    </source>
</evidence>
<keyword evidence="1" id="KW-0472">Membrane</keyword>
<reference evidence="2 3" key="1">
    <citation type="journal article" date="2014" name="Mol. Biol. Evol.">
        <title>Massive expansion of Ubiquitination-related gene families within the Chlamydiae.</title>
        <authorList>
            <person name="Domman D."/>
            <person name="Collingro A."/>
            <person name="Lagkouvardos I."/>
            <person name="Gehre L."/>
            <person name="Weinmaier T."/>
            <person name="Rattei T."/>
            <person name="Subtil A."/>
            <person name="Horn M."/>
        </authorList>
    </citation>
    <scope>NUCLEOTIDE SEQUENCE [LARGE SCALE GENOMIC DNA]</scope>
    <source>
        <strain evidence="2 3">OEW1</strain>
    </source>
</reference>
<accession>A0A0C1EDQ6</accession>
<feature type="transmembrane region" description="Helical" evidence="1">
    <location>
        <begin position="46"/>
        <end position="76"/>
    </location>
</feature>
<evidence type="ECO:0000313" key="3">
    <source>
        <dbReference type="Proteomes" id="UP000031307"/>
    </source>
</evidence>
<protein>
    <submittedName>
        <fullName evidence="2">Uncharacterized protein</fullName>
    </submittedName>
</protein>
<proteinExistence type="predicted"/>
<evidence type="ECO:0000256" key="1">
    <source>
        <dbReference type="SAM" id="Phobius"/>
    </source>
</evidence>
<dbReference type="Proteomes" id="UP000031307">
    <property type="component" value="Unassembled WGS sequence"/>
</dbReference>
<keyword evidence="1" id="KW-0812">Transmembrane</keyword>
<comment type="caution">
    <text evidence="2">The sequence shown here is derived from an EMBL/GenBank/DDBJ whole genome shotgun (WGS) entry which is preliminary data.</text>
</comment>
<dbReference type="EMBL" id="JSAM01000030">
    <property type="protein sequence ID" value="KIA78228.1"/>
    <property type="molecule type" value="Genomic_DNA"/>
</dbReference>
<dbReference type="AlphaFoldDB" id="A0A0C1EDQ6"/>
<sequence length="90" mass="9726">MGFSATGNFLSGSAQRPDIITTTDIFPDKKVNLNSLPASRLNSYGYIPFFGTVIGTFHLTAGSLHTAIHFIALAIFKKIAHITFPKQSLA</sequence>
<organism evidence="2 3">
    <name type="scientific">Parachlamydia acanthamoebae</name>
    <dbReference type="NCBI Taxonomy" id="83552"/>
    <lineage>
        <taxon>Bacteria</taxon>
        <taxon>Pseudomonadati</taxon>
        <taxon>Chlamydiota</taxon>
        <taxon>Chlamydiia</taxon>
        <taxon>Parachlamydiales</taxon>
        <taxon>Parachlamydiaceae</taxon>
        <taxon>Parachlamydia</taxon>
    </lineage>
</organism>